<dbReference type="RefSeq" id="WP_106092255.1">
    <property type="nucleotide sequence ID" value="NZ_PVNL01000110.1"/>
</dbReference>
<reference evidence="1 2" key="1">
    <citation type="submission" date="2018-03" db="EMBL/GenBank/DDBJ databases">
        <title>Draft Genome Sequences of the Obligatory Marine Myxobacteria Enhygromyxa salina SWB007.</title>
        <authorList>
            <person name="Poehlein A."/>
            <person name="Moghaddam J.A."/>
            <person name="Harms H."/>
            <person name="Alanjari M."/>
            <person name="Koenig G.M."/>
            <person name="Daniel R."/>
            <person name="Schaeberle T.F."/>
        </authorList>
    </citation>
    <scope>NUCLEOTIDE SEQUENCE [LARGE SCALE GENOMIC DNA]</scope>
    <source>
        <strain evidence="1 2">SWB007</strain>
    </source>
</reference>
<dbReference type="Gene3D" id="2.60.120.650">
    <property type="entry name" value="Cupin"/>
    <property type="match status" value="1"/>
</dbReference>
<dbReference type="Proteomes" id="UP000238823">
    <property type="component" value="Unassembled WGS sequence"/>
</dbReference>
<gene>
    <name evidence="1" type="ORF">ENSA7_53700</name>
</gene>
<dbReference type="OrthoDB" id="4518480at2"/>
<protein>
    <recommendedName>
        <fullName evidence="3">JmjC domain-containing protein</fullName>
    </recommendedName>
</protein>
<comment type="caution">
    <text evidence="1">The sequence shown here is derived from an EMBL/GenBank/DDBJ whole genome shotgun (WGS) entry which is preliminary data.</text>
</comment>
<dbReference type="SUPFAM" id="SSF51197">
    <property type="entry name" value="Clavaminate synthase-like"/>
    <property type="match status" value="1"/>
</dbReference>
<organism evidence="1 2">
    <name type="scientific">Enhygromyxa salina</name>
    <dbReference type="NCBI Taxonomy" id="215803"/>
    <lineage>
        <taxon>Bacteria</taxon>
        <taxon>Pseudomonadati</taxon>
        <taxon>Myxococcota</taxon>
        <taxon>Polyangia</taxon>
        <taxon>Nannocystales</taxon>
        <taxon>Nannocystaceae</taxon>
        <taxon>Enhygromyxa</taxon>
    </lineage>
</organism>
<dbReference type="EMBL" id="PVNL01000110">
    <property type="protein sequence ID" value="PRQ03099.1"/>
    <property type="molecule type" value="Genomic_DNA"/>
</dbReference>
<evidence type="ECO:0000313" key="1">
    <source>
        <dbReference type="EMBL" id="PRQ03099.1"/>
    </source>
</evidence>
<proteinExistence type="predicted"/>
<name>A0A2S9YDB4_9BACT</name>
<evidence type="ECO:0008006" key="3">
    <source>
        <dbReference type="Google" id="ProtNLM"/>
    </source>
</evidence>
<sequence length="385" mass="42373">MTRQDDLAPQLARVADQLRALYEDGSPAVLRGAGPLFETEEVFEWIKRVHPRERATSSQQKIHALKRSWGLDIEELPSCGAPDPGRPAEMYRSGAMLLEPAPFLPTTEHSFTQWVEDAHAALGGEFGMQAPGLESASFDALERLQTLLGPVLELTGPRSYRYNAFVGDYSLTPFGFHIDPHQEAVFQYVVQGQRTAMFWEGLTLTDADSRWVEDANGLATPRKPPDVQVDVGPGDIVFWPGTHVHGFTQVGPSMSLSMVIDRASPRGHAEVVNALEVLSLAGKAALPLPDEHAFVGRDASLQRRVGARIVYERWEDQLIIGVCGRTFQWPDRASIPAAVGLFELLNQSARVSVTEVVDRCADQSLHESDVLEVLTMLVSLGCLRA</sequence>
<accession>A0A2S9YDB4</accession>
<evidence type="ECO:0000313" key="2">
    <source>
        <dbReference type="Proteomes" id="UP000238823"/>
    </source>
</evidence>
<dbReference type="AlphaFoldDB" id="A0A2S9YDB4"/>